<dbReference type="AlphaFoldDB" id="A0A1E5CM13"/>
<comment type="caution">
    <text evidence="3">The sequence shown here is derived from an EMBL/GenBank/DDBJ whole genome shotgun (WGS) entry which is preliminary data.</text>
</comment>
<dbReference type="EMBL" id="AJYW02000309">
    <property type="protein sequence ID" value="OEE70466.1"/>
    <property type="molecule type" value="Genomic_DNA"/>
</dbReference>
<dbReference type="PANTHER" id="PTHR40940">
    <property type="entry name" value="PROTEIN BATD-RELATED"/>
    <property type="match status" value="1"/>
</dbReference>
<evidence type="ECO:0000313" key="3">
    <source>
        <dbReference type="EMBL" id="OEE70466.1"/>
    </source>
</evidence>
<accession>A0A1E5CM13</accession>
<feature type="transmembrane region" description="Helical" evidence="1">
    <location>
        <begin position="426"/>
        <end position="446"/>
    </location>
</feature>
<reference evidence="3 4" key="1">
    <citation type="journal article" date="2012" name="Science">
        <title>Ecological populations of bacteria act as socially cohesive units of antibiotic production and resistance.</title>
        <authorList>
            <person name="Cordero O.X."/>
            <person name="Wildschutte H."/>
            <person name="Kirkup B."/>
            <person name="Proehl S."/>
            <person name="Ngo L."/>
            <person name="Hussain F."/>
            <person name="Le Roux F."/>
            <person name="Mincer T."/>
            <person name="Polz M.F."/>
        </authorList>
    </citation>
    <scope>NUCLEOTIDE SEQUENCE [LARGE SCALE GENOMIC DNA]</scope>
    <source>
        <strain evidence="3 4">FF-238</strain>
    </source>
</reference>
<name>A0A1E5CM13_9VIBR</name>
<feature type="signal peptide" evidence="2">
    <location>
        <begin position="1"/>
        <end position="29"/>
    </location>
</feature>
<feature type="chain" id="PRO_5009172955" description="Protein BatD" evidence="2">
    <location>
        <begin position="30"/>
        <end position="556"/>
    </location>
</feature>
<evidence type="ECO:0000313" key="4">
    <source>
        <dbReference type="Proteomes" id="UP000094165"/>
    </source>
</evidence>
<keyword evidence="1" id="KW-1133">Transmembrane helix</keyword>
<keyword evidence="1" id="KW-0472">Membrane</keyword>
<keyword evidence="4" id="KW-1185">Reference proteome</keyword>
<evidence type="ECO:0000256" key="2">
    <source>
        <dbReference type="SAM" id="SignalP"/>
    </source>
</evidence>
<dbReference type="PANTHER" id="PTHR40940:SF1">
    <property type="entry name" value="PROTEIN BATD"/>
    <property type="match status" value="1"/>
</dbReference>
<dbReference type="Proteomes" id="UP000094165">
    <property type="component" value="Unassembled WGS sequence"/>
</dbReference>
<evidence type="ECO:0008006" key="5">
    <source>
        <dbReference type="Google" id="ProtNLM"/>
    </source>
</evidence>
<evidence type="ECO:0000256" key="1">
    <source>
        <dbReference type="SAM" id="Phobius"/>
    </source>
</evidence>
<organism evidence="3 4">
    <name type="scientific">Vibrio genomosp. F6 str. FF-238</name>
    <dbReference type="NCBI Taxonomy" id="1191298"/>
    <lineage>
        <taxon>Bacteria</taxon>
        <taxon>Pseudomonadati</taxon>
        <taxon>Pseudomonadota</taxon>
        <taxon>Gammaproteobacteria</taxon>
        <taxon>Vibrionales</taxon>
        <taxon>Vibrionaceae</taxon>
        <taxon>Vibrio</taxon>
    </lineage>
</organism>
<keyword evidence="1" id="KW-0812">Transmembrane</keyword>
<protein>
    <recommendedName>
        <fullName evidence="5">Protein BatD</fullName>
    </recommendedName>
</protein>
<proteinExistence type="predicted"/>
<sequence>MKRTYPFFIRVLSTMLFSLVLGLSSIAHAESLVASVSKNRVAKDEVFQLKIVADHKLSSEDINFTSLESDFYLGRPSFGSAINIINGDRSVRSEWTVSLAALKLGTLTIPSFSVGGVSTQPIVIQSSIDTSAPSQNDMVEFQTQLEKNELYPNESTRFHARLIIKADPRRLQNPQIIQPKATGVRIEAIGDSKQYQSVIDGMEVTIVDQSYHITADDNGHTNATLFGPSLKGAVVYGGNRNGSTRLIQLNTKADSYTIKVLAKPDNYRGFWLPTPSLTLKQTWQDESGKNLDPASTFDTKVGESLTRTISLTVDGLSETQLPNLNVTYPDSLRVYDEKPQFDITDQGQTVMTVKQVLIPKSTGSVTLPSVKIPWWNTQLKQQETANINGLTLEVKPGNETALTLPNAPTKAVPVETQTITVIEAGIWPYLTYMFATLWLITVLIAIKIWRTKPKNVGTQASKAEIAPQDLGLLQTIDAGDPIRIQQAVSSWMYSQVNLDTDVRHAMENELQRMHESHYGETRSQWSNKSLLKLINKAMKISSTAQKSQHKSVLAKL</sequence>
<dbReference type="Pfam" id="PF13584">
    <property type="entry name" value="BatD"/>
    <property type="match status" value="1"/>
</dbReference>
<dbReference type="RefSeq" id="WP_029203468.1">
    <property type="nucleotide sequence ID" value="NZ_AJYW02000309.1"/>
</dbReference>
<keyword evidence="2" id="KW-0732">Signal</keyword>
<gene>
    <name evidence="3" type="ORF">A130_08850</name>
</gene>
<dbReference type="InterPro" id="IPR025738">
    <property type="entry name" value="BatD"/>
</dbReference>